<name>A0A182F5Q4_ANOAL</name>
<dbReference type="VEuPathDB" id="VectorBase:AALB20_028555"/>
<dbReference type="AlphaFoldDB" id="A0A182F5Q4"/>
<reference evidence="1 2" key="1">
    <citation type="journal article" date="2017" name="G3 (Bethesda)">
        <title>The Physical Genome Mapping of Anopheles albimanus Corrected Scaffold Misassemblies and Identified Interarm Rearrangements in Genus Anopheles.</title>
        <authorList>
            <person name="Artemov G.N."/>
            <person name="Peery A.N."/>
            <person name="Jiang X."/>
            <person name="Tu Z."/>
            <person name="Stegniy V.N."/>
            <person name="Sharakhova M.V."/>
            <person name="Sharakhov I.V."/>
        </authorList>
    </citation>
    <scope>NUCLEOTIDE SEQUENCE [LARGE SCALE GENOMIC DNA]</scope>
    <source>
        <strain evidence="1 2">ALBI9_A</strain>
    </source>
</reference>
<organism evidence="1 2">
    <name type="scientific">Anopheles albimanus</name>
    <name type="common">New world malaria mosquito</name>
    <dbReference type="NCBI Taxonomy" id="7167"/>
    <lineage>
        <taxon>Eukaryota</taxon>
        <taxon>Metazoa</taxon>
        <taxon>Ecdysozoa</taxon>
        <taxon>Arthropoda</taxon>
        <taxon>Hexapoda</taxon>
        <taxon>Insecta</taxon>
        <taxon>Pterygota</taxon>
        <taxon>Neoptera</taxon>
        <taxon>Endopterygota</taxon>
        <taxon>Diptera</taxon>
        <taxon>Nematocera</taxon>
        <taxon>Culicoidea</taxon>
        <taxon>Culicidae</taxon>
        <taxon>Anophelinae</taxon>
        <taxon>Anopheles</taxon>
    </lineage>
</organism>
<accession>A0A182F5Q4</accession>
<keyword evidence="2" id="KW-1185">Reference proteome</keyword>
<protein>
    <submittedName>
        <fullName evidence="1">Uncharacterized protein</fullName>
    </submittedName>
</protein>
<dbReference type="Proteomes" id="UP000069272">
    <property type="component" value="Chromosome 2L"/>
</dbReference>
<dbReference type="VEuPathDB" id="VectorBase:AALB001799"/>
<sequence>MVYTALAQRNRFESNGGFRPVLDNGQPRTTPPLFLPPHLASLSSQFTPPLFPSLKGQRAQHIILAAHRGQYFLEDASMVVRHHHDGDDDDAGPGTGIPSLRH</sequence>
<evidence type="ECO:0000313" key="1">
    <source>
        <dbReference type="EnsemblMetazoa" id="AALB001799-PA"/>
    </source>
</evidence>
<reference evidence="1" key="2">
    <citation type="submission" date="2022-08" db="UniProtKB">
        <authorList>
            <consortium name="EnsemblMetazoa"/>
        </authorList>
    </citation>
    <scope>IDENTIFICATION</scope>
    <source>
        <strain evidence="1">STECLA/ALBI9_A</strain>
    </source>
</reference>
<dbReference type="EnsemblMetazoa" id="AALB001799-RA">
    <property type="protein sequence ID" value="AALB001799-PA"/>
    <property type="gene ID" value="AALB001799"/>
</dbReference>
<evidence type="ECO:0000313" key="2">
    <source>
        <dbReference type="Proteomes" id="UP000069272"/>
    </source>
</evidence>
<proteinExistence type="predicted"/>